<comment type="caution">
    <text evidence="2">The sequence shown here is derived from an EMBL/GenBank/DDBJ whole genome shotgun (WGS) entry which is preliminary data.</text>
</comment>
<reference evidence="3" key="1">
    <citation type="journal article" date="2019" name="Int. J. Syst. Evol. Microbiol.">
        <title>The Global Catalogue of Microorganisms (GCM) 10K type strain sequencing project: providing services to taxonomists for standard genome sequencing and annotation.</title>
        <authorList>
            <consortium name="The Broad Institute Genomics Platform"/>
            <consortium name="The Broad Institute Genome Sequencing Center for Infectious Disease"/>
            <person name="Wu L."/>
            <person name="Ma J."/>
        </authorList>
    </citation>
    <scope>NUCLEOTIDE SEQUENCE [LARGE SCALE GENOMIC DNA]</scope>
    <source>
        <strain evidence="3">CCUG 43111</strain>
    </source>
</reference>
<keyword evidence="3" id="KW-1185">Reference proteome</keyword>
<feature type="transmembrane region" description="Helical" evidence="1">
    <location>
        <begin position="180"/>
        <end position="197"/>
    </location>
</feature>
<keyword evidence="1" id="KW-1133">Transmembrane helix</keyword>
<dbReference type="Proteomes" id="UP001596101">
    <property type="component" value="Unassembled WGS sequence"/>
</dbReference>
<protein>
    <submittedName>
        <fullName evidence="2">YoaK family protein</fullName>
    </submittedName>
</protein>
<dbReference type="PANTHER" id="PTHR37314:SF5">
    <property type="entry name" value="SLR0142 PROTEIN"/>
    <property type="match status" value="1"/>
</dbReference>
<evidence type="ECO:0000313" key="2">
    <source>
        <dbReference type="EMBL" id="MFC5478786.1"/>
    </source>
</evidence>
<evidence type="ECO:0000256" key="1">
    <source>
        <dbReference type="SAM" id="Phobius"/>
    </source>
</evidence>
<gene>
    <name evidence="2" type="ORF">ACFPQ5_11325</name>
</gene>
<dbReference type="RefSeq" id="WP_379755115.1">
    <property type="nucleotide sequence ID" value="NZ_JBHSMR010000013.1"/>
</dbReference>
<feature type="transmembrane region" description="Helical" evidence="1">
    <location>
        <begin position="91"/>
        <end position="112"/>
    </location>
</feature>
<feature type="transmembrane region" description="Helical" evidence="1">
    <location>
        <begin position="56"/>
        <end position="79"/>
    </location>
</feature>
<dbReference type="Pfam" id="PF06912">
    <property type="entry name" value="DUF1275"/>
    <property type="match status" value="1"/>
</dbReference>
<feature type="transmembrane region" description="Helical" evidence="1">
    <location>
        <begin position="12"/>
        <end position="36"/>
    </location>
</feature>
<accession>A0ABW0MQC3</accession>
<feature type="transmembrane region" description="Helical" evidence="1">
    <location>
        <begin position="118"/>
        <end position="141"/>
    </location>
</feature>
<dbReference type="EMBL" id="JBHSMR010000013">
    <property type="protein sequence ID" value="MFC5478786.1"/>
    <property type="molecule type" value="Genomic_DNA"/>
</dbReference>
<dbReference type="PANTHER" id="PTHR37314">
    <property type="entry name" value="SLR0142 PROTEIN"/>
    <property type="match status" value="1"/>
</dbReference>
<name>A0ABW0MQC3_9BURK</name>
<sequence>MNEKRSQAQGTALGFLAGYVDTLGFLALFGLFTAHVTGNFILIGAALADSSRNSILLKWLAFPAFIAGVALARILVVLVERRHGPALRPALLLELVLLLGFMGFGIAATPVGTEAGPLAMAAGLLGAAGMGAHSATSRLLLGHLVPTSMMTGNVTQIVIDIVDLLRGADDPGLKTRFAKFLWPLLAFAAGCVAAAFAFHWFGFAALVLPALILVGLLVSEKPAAASQPAAQAKAS</sequence>
<proteinExistence type="predicted"/>
<organism evidence="2 3">
    <name type="scientific">Massilia suwonensis</name>
    <dbReference type="NCBI Taxonomy" id="648895"/>
    <lineage>
        <taxon>Bacteria</taxon>
        <taxon>Pseudomonadati</taxon>
        <taxon>Pseudomonadota</taxon>
        <taxon>Betaproteobacteria</taxon>
        <taxon>Burkholderiales</taxon>
        <taxon>Oxalobacteraceae</taxon>
        <taxon>Telluria group</taxon>
        <taxon>Massilia</taxon>
    </lineage>
</organism>
<keyword evidence="1" id="KW-0472">Membrane</keyword>
<keyword evidence="1" id="KW-0812">Transmembrane</keyword>
<dbReference type="InterPro" id="IPR010699">
    <property type="entry name" value="DUF1275"/>
</dbReference>
<evidence type="ECO:0000313" key="3">
    <source>
        <dbReference type="Proteomes" id="UP001596101"/>
    </source>
</evidence>